<name>A0ABU4DAA2_9ACTN</name>
<proteinExistence type="predicted"/>
<gene>
    <name evidence="2" type="ORF">R3P94_01505</name>
</gene>
<keyword evidence="3" id="KW-1185">Reference proteome</keyword>
<dbReference type="EMBL" id="JAWLKI010000001">
    <property type="protein sequence ID" value="MDV6306031.1"/>
    <property type="molecule type" value="Genomic_DNA"/>
</dbReference>
<dbReference type="Proteomes" id="UP001185779">
    <property type="component" value="Unassembled WGS sequence"/>
</dbReference>
<reference evidence="2 3" key="1">
    <citation type="submission" date="2023-10" db="EMBL/GenBank/DDBJ databases">
        <title>Development of a sustainable strategy for remediation of hydrocarbon-contaminated territories based on the waste exchange concept.</title>
        <authorList>
            <person name="Krivoruchko A."/>
        </authorList>
    </citation>
    <scope>NUCLEOTIDE SEQUENCE [LARGE SCALE GENOMIC DNA]</scope>
    <source>
        <strain evidence="2 3">IEGM 1266</strain>
    </source>
</reference>
<evidence type="ECO:0000256" key="1">
    <source>
        <dbReference type="SAM" id="MobiDB-lite"/>
    </source>
</evidence>
<evidence type="ECO:0000313" key="2">
    <source>
        <dbReference type="EMBL" id="MDV6306031.1"/>
    </source>
</evidence>
<sequence length="265" mass="30192">MLSQRKGKQLPKGMMAQFERETGKKSTELKYRMQLAEAYPTEEQVVTGGDDFSSWREFRKSLSAKPEPEPDAALVECEAVIERGLKSFVEVGQALARIRDERLYKAEFATFEDYCQARWQLNRAHADRLVRTSSLSIQLDRLGAPSPATESQARELSGLEPGEAQEVMQAAHQATNGKITAKAIKQAREEYESEEEPQYPAQPVDEQHFARVNAADRQIHELLNEFIRNRHPLNQHQHELALMMLQSIRAATIHIEEIYGGKNFV</sequence>
<feature type="region of interest" description="Disordered" evidence="1">
    <location>
        <begin position="1"/>
        <end position="23"/>
    </location>
</feature>
<organism evidence="2 3">
    <name type="scientific">Gordonia amicalis</name>
    <dbReference type="NCBI Taxonomy" id="89053"/>
    <lineage>
        <taxon>Bacteria</taxon>
        <taxon>Bacillati</taxon>
        <taxon>Actinomycetota</taxon>
        <taxon>Actinomycetes</taxon>
        <taxon>Mycobacteriales</taxon>
        <taxon>Gordoniaceae</taxon>
        <taxon>Gordonia</taxon>
    </lineage>
</organism>
<evidence type="ECO:0000313" key="3">
    <source>
        <dbReference type="Proteomes" id="UP001185779"/>
    </source>
</evidence>
<dbReference type="RefSeq" id="WP_157753386.1">
    <property type="nucleotide sequence ID" value="NZ_JAWLKI010000001.1"/>
</dbReference>
<comment type="caution">
    <text evidence="2">The sequence shown here is derived from an EMBL/GenBank/DDBJ whole genome shotgun (WGS) entry which is preliminary data.</text>
</comment>
<protein>
    <submittedName>
        <fullName evidence="2">Uncharacterized protein</fullName>
    </submittedName>
</protein>
<accession>A0ABU4DAA2</accession>